<organism evidence="2">
    <name type="scientific">uncultured bacterium contig00074</name>
    <dbReference type="NCBI Taxonomy" id="1181553"/>
    <lineage>
        <taxon>Bacteria</taxon>
        <taxon>environmental samples</taxon>
    </lineage>
</organism>
<dbReference type="EMBL" id="JQ844238">
    <property type="protein sequence ID" value="AGS53631.1"/>
    <property type="molecule type" value="Genomic_DNA"/>
</dbReference>
<evidence type="ECO:0000313" key="2">
    <source>
        <dbReference type="EMBL" id="AGS53631.1"/>
    </source>
</evidence>
<dbReference type="AlphaFoldDB" id="A0A806KNA7"/>
<name>A0A806KNA7_9BACT</name>
<sequence>MKFLVDAQLPYGLALFIRGKGFDALHTNDLPEREFTSDTEIRRIAGQDGRIVVTKDMDFTDSFIVRGVPEKLLIVTTGNIRNKQLFSLFERNWDGLVEIFQTCYLVEMSNDYLVVHL</sequence>
<evidence type="ECO:0000259" key="1">
    <source>
        <dbReference type="Pfam" id="PF18480"/>
    </source>
</evidence>
<protein>
    <recommendedName>
        <fullName evidence="1">DUF5615 domain-containing protein</fullName>
    </recommendedName>
</protein>
<feature type="domain" description="DUF5615" evidence="1">
    <location>
        <begin position="1"/>
        <end position="97"/>
    </location>
</feature>
<reference evidence="2" key="1">
    <citation type="submission" date="2012-03" db="EMBL/GenBank/DDBJ databases">
        <title>Functional metagenomics reveals considerable lignocellulase gene clusters in the gut microbiome of a wood-feeding higher termite.</title>
        <authorList>
            <person name="Liu N."/>
        </authorList>
    </citation>
    <scope>NUCLEOTIDE SEQUENCE</scope>
</reference>
<dbReference type="Pfam" id="PF18480">
    <property type="entry name" value="DUF5615"/>
    <property type="match status" value="1"/>
</dbReference>
<dbReference type="InterPro" id="IPR041049">
    <property type="entry name" value="DUF5615"/>
</dbReference>
<accession>A0A806KNA7</accession>
<proteinExistence type="predicted"/>